<evidence type="ECO:0000256" key="1">
    <source>
        <dbReference type="ARBA" id="ARBA00001933"/>
    </source>
</evidence>
<dbReference type="CDD" id="cd00609">
    <property type="entry name" value="AAT_like"/>
    <property type="match status" value="1"/>
</dbReference>
<feature type="domain" description="Aminotransferase class I/classII large" evidence="7">
    <location>
        <begin position="27"/>
        <end position="371"/>
    </location>
</feature>
<accession>A0A1I0V1V7</accession>
<comment type="similarity">
    <text evidence="2 6">Belongs to the class-I pyridoxal-phosphate-dependent aminotransferase family.</text>
</comment>
<evidence type="ECO:0000256" key="2">
    <source>
        <dbReference type="ARBA" id="ARBA00007441"/>
    </source>
</evidence>
<dbReference type="InterPro" id="IPR015422">
    <property type="entry name" value="PyrdxlP-dep_Trfase_small"/>
</dbReference>
<gene>
    <name evidence="8" type="ORF">SAMN04488528_100146</name>
</gene>
<protein>
    <recommendedName>
        <fullName evidence="6">Aminotransferase</fullName>
        <ecNumber evidence="6">2.6.1.-</ecNumber>
    </recommendedName>
</protein>
<dbReference type="PROSITE" id="PS00105">
    <property type="entry name" value="AA_TRANSFER_CLASS_1"/>
    <property type="match status" value="1"/>
</dbReference>
<dbReference type="SUPFAM" id="SSF53383">
    <property type="entry name" value="PLP-dependent transferases"/>
    <property type="match status" value="1"/>
</dbReference>
<dbReference type="EMBL" id="FOKI01000001">
    <property type="protein sequence ID" value="SFA69536.1"/>
    <property type="molecule type" value="Genomic_DNA"/>
</dbReference>
<keyword evidence="5" id="KW-0663">Pyridoxal phosphate</keyword>
<dbReference type="InterPro" id="IPR050596">
    <property type="entry name" value="AspAT/PAT-like"/>
</dbReference>
<evidence type="ECO:0000256" key="4">
    <source>
        <dbReference type="ARBA" id="ARBA00022679"/>
    </source>
</evidence>
<keyword evidence="9" id="KW-1185">Reference proteome</keyword>
<sequence length="378" mass="42733">MNTNVENIEISGIRKFSNKVSQVEGALSLTLGQPDFKTPGFIKKAMIDSIENDKTTYTSNAGIVELRQEISNYLKTFNINFSTEDVCITVGGSEGLYAAFQGMLNPGDVILVPDPSYPAYKAIGTIIGANVIEYKLNKEFLIDIEDLKGKIKKFNPKAMVLSYPSNPTGAVMTKELRDNLYKILKDEKLYIITDEIYASVCYEDNYYSVCQYEDLVERCIYISGFSKMFSLTGLRIGYICCKNKLLNEIMKVHQYNVSCAPSVAQYGALKGLTHCLNDVEIMKEEFKKRRDFVYSRLKEIGFQVNMPKGAFYIFPKIPKENISSNDFCVDLLNKEKVACVPGSAFGTSGEGFMRISYCYSMEELKKALNHIEDYLRKN</sequence>
<organism evidence="8 9">
    <name type="scientific">Clostridium frigidicarnis</name>
    <dbReference type="NCBI Taxonomy" id="84698"/>
    <lineage>
        <taxon>Bacteria</taxon>
        <taxon>Bacillati</taxon>
        <taxon>Bacillota</taxon>
        <taxon>Clostridia</taxon>
        <taxon>Eubacteriales</taxon>
        <taxon>Clostridiaceae</taxon>
        <taxon>Clostridium</taxon>
    </lineage>
</organism>
<dbReference type="GO" id="GO:0008483">
    <property type="term" value="F:transaminase activity"/>
    <property type="evidence" value="ECO:0007669"/>
    <property type="project" value="UniProtKB-KW"/>
</dbReference>
<dbReference type="RefSeq" id="WP_177199263.1">
    <property type="nucleotide sequence ID" value="NZ_FOKI01000001.1"/>
</dbReference>
<reference evidence="8 9" key="1">
    <citation type="submission" date="2016-10" db="EMBL/GenBank/DDBJ databases">
        <authorList>
            <person name="de Groot N.N."/>
        </authorList>
    </citation>
    <scope>NUCLEOTIDE SEQUENCE [LARGE SCALE GENOMIC DNA]</scope>
    <source>
        <strain evidence="8 9">DSM 12271</strain>
    </source>
</reference>
<dbReference type="InterPro" id="IPR015421">
    <property type="entry name" value="PyrdxlP-dep_Trfase_major"/>
</dbReference>
<evidence type="ECO:0000313" key="8">
    <source>
        <dbReference type="EMBL" id="SFA69536.1"/>
    </source>
</evidence>
<name>A0A1I0V1V7_9CLOT</name>
<evidence type="ECO:0000256" key="5">
    <source>
        <dbReference type="ARBA" id="ARBA00022898"/>
    </source>
</evidence>
<dbReference type="InterPro" id="IPR004838">
    <property type="entry name" value="NHTrfase_class1_PyrdxlP-BS"/>
</dbReference>
<keyword evidence="3 6" id="KW-0032">Aminotransferase</keyword>
<dbReference type="InterPro" id="IPR015424">
    <property type="entry name" value="PyrdxlP-dep_Trfase"/>
</dbReference>
<dbReference type="Gene3D" id="3.90.1150.10">
    <property type="entry name" value="Aspartate Aminotransferase, domain 1"/>
    <property type="match status" value="1"/>
</dbReference>
<proteinExistence type="inferred from homology"/>
<evidence type="ECO:0000313" key="9">
    <source>
        <dbReference type="Proteomes" id="UP000198619"/>
    </source>
</evidence>
<dbReference type="PANTHER" id="PTHR46383">
    <property type="entry name" value="ASPARTATE AMINOTRANSFERASE"/>
    <property type="match status" value="1"/>
</dbReference>
<evidence type="ECO:0000256" key="6">
    <source>
        <dbReference type="RuleBase" id="RU000481"/>
    </source>
</evidence>
<comment type="cofactor">
    <cofactor evidence="1 6">
        <name>pyridoxal 5'-phosphate</name>
        <dbReference type="ChEBI" id="CHEBI:597326"/>
    </cofactor>
</comment>
<dbReference type="InterPro" id="IPR004839">
    <property type="entry name" value="Aminotransferase_I/II_large"/>
</dbReference>
<dbReference type="GO" id="GO:0030170">
    <property type="term" value="F:pyridoxal phosphate binding"/>
    <property type="evidence" value="ECO:0007669"/>
    <property type="project" value="InterPro"/>
</dbReference>
<evidence type="ECO:0000259" key="7">
    <source>
        <dbReference type="Pfam" id="PF00155"/>
    </source>
</evidence>
<keyword evidence="4 6" id="KW-0808">Transferase</keyword>
<dbReference type="GO" id="GO:0006520">
    <property type="term" value="P:amino acid metabolic process"/>
    <property type="evidence" value="ECO:0007669"/>
    <property type="project" value="InterPro"/>
</dbReference>
<dbReference type="Gene3D" id="3.40.640.10">
    <property type="entry name" value="Type I PLP-dependent aspartate aminotransferase-like (Major domain)"/>
    <property type="match status" value="1"/>
</dbReference>
<dbReference type="PANTHER" id="PTHR46383:SF4">
    <property type="entry name" value="AMINOTRANSFERASE"/>
    <property type="match status" value="1"/>
</dbReference>
<evidence type="ECO:0000256" key="3">
    <source>
        <dbReference type="ARBA" id="ARBA00022576"/>
    </source>
</evidence>
<dbReference type="Proteomes" id="UP000198619">
    <property type="component" value="Unassembled WGS sequence"/>
</dbReference>
<dbReference type="EC" id="2.6.1.-" evidence="6"/>
<dbReference type="Pfam" id="PF00155">
    <property type="entry name" value="Aminotran_1_2"/>
    <property type="match status" value="1"/>
</dbReference>
<dbReference type="AlphaFoldDB" id="A0A1I0V1V7"/>
<dbReference type="STRING" id="84698.SAMN04488528_100146"/>